<dbReference type="Pfam" id="PF00097">
    <property type="entry name" value="zf-C3HC4"/>
    <property type="match status" value="1"/>
</dbReference>
<gene>
    <name evidence="14" type="ORF">QN277_008743</name>
</gene>
<proteinExistence type="predicted"/>
<keyword evidence="6 10" id="KW-0863">Zinc-finger</keyword>
<comment type="pathway">
    <text evidence="3 11">Protein modification; protein ubiquitination.</text>
</comment>
<keyword evidence="9" id="KW-0472">Membrane</keyword>
<evidence type="ECO:0000259" key="13">
    <source>
        <dbReference type="PROSITE" id="PS50089"/>
    </source>
</evidence>
<evidence type="ECO:0000256" key="8">
    <source>
        <dbReference type="ARBA" id="ARBA00022833"/>
    </source>
</evidence>
<dbReference type="SMART" id="SM00184">
    <property type="entry name" value="RING"/>
    <property type="match status" value="1"/>
</dbReference>
<dbReference type="EC" id="2.3.2.27" evidence="11"/>
<reference evidence="14" key="1">
    <citation type="submission" date="2023-10" db="EMBL/GenBank/DDBJ databases">
        <title>Chromosome-level genome of the transformable northern wattle, Acacia crassicarpa.</title>
        <authorList>
            <person name="Massaro I."/>
            <person name="Sinha N.R."/>
            <person name="Poethig S."/>
            <person name="Leichty A.R."/>
        </authorList>
    </citation>
    <scope>NUCLEOTIDE SEQUENCE</scope>
    <source>
        <strain evidence="14">Acra3RX</strain>
        <tissue evidence="14">Leaf</tissue>
    </source>
</reference>
<dbReference type="InterPro" id="IPR013083">
    <property type="entry name" value="Znf_RING/FYVE/PHD"/>
</dbReference>
<dbReference type="GO" id="GO:0061630">
    <property type="term" value="F:ubiquitin protein ligase activity"/>
    <property type="evidence" value="ECO:0007669"/>
    <property type="project" value="UniProtKB-UniRule"/>
</dbReference>
<comment type="domain">
    <text evidence="11">The RING-type zinc finger domain is responsible for E3 ligase activity.</text>
</comment>
<keyword evidence="8 11" id="KW-0862">Zinc</keyword>
<feature type="region of interest" description="Disordered" evidence="12">
    <location>
        <begin position="105"/>
        <end position="137"/>
    </location>
</feature>
<comment type="function">
    <text evidence="11">E3 ubiquitin-protein ligase.</text>
</comment>
<dbReference type="PROSITE" id="PS50089">
    <property type="entry name" value="ZF_RING_2"/>
    <property type="match status" value="1"/>
</dbReference>
<sequence length="242" mass="26936">MEPACFDCNGGISSKKNSKSVSSQASVADSDNNCCFECNICLESAHDPVVTLCGHLYCWPCIFRWLQVQNSSDEDHDDDQLKPTCPVCKADLSHTSLVPLYGRGAHSSDSELKKTRTDIGIPRRPPSHGSNTMLNSTSASTSQQYLPRLYGGYAVPRSPYLGVSALTSFSYPIIDMFREVVFARTFGSSESNSLAYRYVGYYPHNIGSDSHRLRRQEMLIDKSLNRVSFFLLCCVILCLLLF</sequence>
<feature type="compositionally biased region" description="Basic and acidic residues" evidence="12">
    <location>
        <begin position="106"/>
        <end position="117"/>
    </location>
</feature>
<keyword evidence="7 11" id="KW-0833">Ubl conjugation pathway</keyword>
<dbReference type="InterPro" id="IPR001841">
    <property type="entry name" value="Znf_RING"/>
</dbReference>
<evidence type="ECO:0000256" key="2">
    <source>
        <dbReference type="ARBA" id="ARBA00004308"/>
    </source>
</evidence>
<dbReference type="GO" id="GO:0006511">
    <property type="term" value="P:ubiquitin-dependent protein catabolic process"/>
    <property type="evidence" value="ECO:0007669"/>
    <property type="project" value="UniProtKB-UniRule"/>
</dbReference>
<dbReference type="PROSITE" id="PS00518">
    <property type="entry name" value="ZF_RING_1"/>
    <property type="match status" value="1"/>
</dbReference>
<accession>A0AAE1M7N9</accession>
<dbReference type="GO" id="GO:0008270">
    <property type="term" value="F:zinc ion binding"/>
    <property type="evidence" value="ECO:0007669"/>
    <property type="project" value="UniProtKB-KW"/>
</dbReference>
<feature type="compositionally biased region" description="Polar residues" evidence="12">
    <location>
        <begin position="128"/>
        <end position="137"/>
    </location>
</feature>
<evidence type="ECO:0000256" key="9">
    <source>
        <dbReference type="ARBA" id="ARBA00023136"/>
    </source>
</evidence>
<dbReference type="InterPro" id="IPR045103">
    <property type="entry name" value="RNF5/RNF185-like"/>
</dbReference>
<dbReference type="EMBL" id="JAWXYG010000013">
    <property type="protein sequence ID" value="KAK4255790.1"/>
    <property type="molecule type" value="Genomic_DNA"/>
</dbReference>
<evidence type="ECO:0000256" key="10">
    <source>
        <dbReference type="PROSITE-ProRule" id="PRU00175"/>
    </source>
</evidence>
<dbReference type="SUPFAM" id="SSF57850">
    <property type="entry name" value="RING/U-box"/>
    <property type="match status" value="1"/>
</dbReference>
<evidence type="ECO:0000256" key="11">
    <source>
        <dbReference type="RuleBase" id="RU369090"/>
    </source>
</evidence>
<organism evidence="14 15">
    <name type="scientific">Acacia crassicarpa</name>
    <name type="common">northern wattle</name>
    <dbReference type="NCBI Taxonomy" id="499986"/>
    <lineage>
        <taxon>Eukaryota</taxon>
        <taxon>Viridiplantae</taxon>
        <taxon>Streptophyta</taxon>
        <taxon>Embryophyta</taxon>
        <taxon>Tracheophyta</taxon>
        <taxon>Spermatophyta</taxon>
        <taxon>Magnoliopsida</taxon>
        <taxon>eudicotyledons</taxon>
        <taxon>Gunneridae</taxon>
        <taxon>Pentapetalae</taxon>
        <taxon>rosids</taxon>
        <taxon>fabids</taxon>
        <taxon>Fabales</taxon>
        <taxon>Fabaceae</taxon>
        <taxon>Caesalpinioideae</taxon>
        <taxon>mimosoid clade</taxon>
        <taxon>Acacieae</taxon>
        <taxon>Acacia</taxon>
    </lineage>
</organism>
<dbReference type="Proteomes" id="UP001293593">
    <property type="component" value="Unassembled WGS sequence"/>
</dbReference>
<dbReference type="Gene3D" id="3.30.40.10">
    <property type="entry name" value="Zinc/RING finger domain, C3HC4 (zinc finger)"/>
    <property type="match status" value="1"/>
</dbReference>
<dbReference type="AlphaFoldDB" id="A0AAE1M7N9"/>
<comment type="catalytic activity">
    <reaction evidence="1 11">
        <text>S-ubiquitinyl-[E2 ubiquitin-conjugating enzyme]-L-cysteine + [acceptor protein]-L-lysine = [E2 ubiquitin-conjugating enzyme]-L-cysteine + N(6)-ubiquitinyl-[acceptor protein]-L-lysine.</text>
        <dbReference type="EC" id="2.3.2.27"/>
    </reaction>
</comment>
<evidence type="ECO:0000256" key="5">
    <source>
        <dbReference type="ARBA" id="ARBA00022723"/>
    </source>
</evidence>
<keyword evidence="15" id="KW-1185">Reference proteome</keyword>
<name>A0AAE1M7N9_9FABA</name>
<comment type="subcellular location">
    <subcellularLocation>
        <location evidence="2">Endomembrane system</location>
    </subcellularLocation>
    <subcellularLocation>
        <location evidence="11">Endoplasmic reticulum membrane</location>
        <topology evidence="11">Single-pass type IV membrane protein</topology>
    </subcellularLocation>
</comment>
<evidence type="ECO:0000313" key="15">
    <source>
        <dbReference type="Proteomes" id="UP001293593"/>
    </source>
</evidence>
<evidence type="ECO:0000256" key="7">
    <source>
        <dbReference type="ARBA" id="ARBA00022786"/>
    </source>
</evidence>
<comment type="caution">
    <text evidence="14">The sequence shown here is derived from an EMBL/GenBank/DDBJ whole genome shotgun (WGS) entry which is preliminary data.</text>
</comment>
<evidence type="ECO:0000256" key="6">
    <source>
        <dbReference type="ARBA" id="ARBA00022771"/>
    </source>
</evidence>
<keyword evidence="5 11" id="KW-0479">Metal-binding</keyword>
<dbReference type="InterPro" id="IPR018957">
    <property type="entry name" value="Znf_C3HC4_RING-type"/>
</dbReference>
<dbReference type="InterPro" id="IPR017907">
    <property type="entry name" value="Znf_RING_CS"/>
</dbReference>
<dbReference type="GO" id="GO:0005789">
    <property type="term" value="C:endoplasmic reticulum membrane"/>
    <property type="evidence" value="ECO:0007669"/>
    <property type="project" value="UniProtKB-SubCell"/>
</dbReference>
<protein>
    <recommendedName>
        <fullName evidence="11">E3 ubiquitin-protein ligase RMA</fullName>
        <ecNumber evidence="11">2.3.2.27</ecNumber>
    </recommendedName>
    <alternativeName>
        <fullName evidence="11">Protein RING membrane-anchor</fullName>
    </alternativeName>
    <alternativeName>
        <fullName evidence="11">RING-type E3 ubiquitin transferase RMA</fullName>
    </alternativeName>
</protein>
<dbReference type="PANTHER" id="PTHR12313">
    <property type="entry name" value="E3 UBIQUITIN-PROTEIN LIGASE RNF5-RELATED"/>
    <property type="match status" value="1"/>
</dbReference>
<evidence type="ECO:0000256" key="3">
    <source>
        <dbReference type="ARBA" id="ARBA00004906"/>
    </source>
</evidence>
<keyword evidence="11" id="KW-0256">Endoplasmic reticulum</keyword>
<evidence type="ECO:0000313" key="14">
    <source>
        <dbReference type="EMBL" id="KAK4255790.1"/>
    </source>
</evidence>
<evidence type="ECO:0000256" key="12">
    <source>
        <dbReference type="SAM" id="MobiDB-lite"/>
    </source>
</evidence>
<keyword evidence="4 11" id="KW-0808">Transferase</keyword>
<evidence type="ECO:0000256" key="4">
    <source>
        <dbReference type="ARBA" id="ARBA00022679"/>
    </source>
</evidence>
<evidence type="ECO:0000256" key="1">
    <source>
        <dbReference type="ARBA" id="ARBA00000900"/>
    </source>
</evidence>
<feature type="domain" description="RING-type" evidence="13">
    <location>
        <begin position="38"/>
        <end position="89"/>
    </location>
</feature>